<proteinExistence type="predicted"/>
<organism evidence="3 4">
    <name type="scientific">Tumebacillus avium</name>
    <dbReference type="NCBI Taxonomy" id="1903704"/>
    <lineage>
        <taxon>Bacteria</taxon>
        <taxon>Bacillati</taxon>
        <taxon>Bacillota</taxon>
        <taxon>Bacilli</taxon>
        <taxon>Bacillales</taxon>
        <taxon>Alicyclobacillaceae</taxon>
        <taxon>Tumebacillus</taxon>
    </lineage>
</organism>
<sequence length="410" mass="44222">MKKKLSLLLAATLITTLGTTSAMATMPAKNDSPTPFKLSGSYKASLRFSDVLSSDWSLRFVTEASTKGIISGDGYGKFRPSANVSNEEAIIMTVRAMGLADEALQLKDATLQLKDAATVSAWARPFVALAIQNGFLDQDIALNPQANADREWVTELVVRAMGLDADAKAHMTDKLTFKDASEIEADAVGYIAVAVDKGVITGYPNQTFQPNKPVKRNEMAVILCNAENRFEYDDDRQVQTQGQLNGTISAVTSVGLTFSSRTHQDLNLKFASTYFVFVGEKMAAKSALQAGMSVRVFLNAQGEIVFVHAKKEAPQREQIETFAHGQVLAYTAPQAGKKGSITLLLQSKTALKQADKKLTLDIAADAAVKLNTQPKTFSDVKVGDRVGLTILNNTVVGIDVIPGTLQKLPE</sequence>
<dbReference type="EMBL" id="CP021434">
    <property type="protein sequence ID" value="ARU63118.1"/>
    <property type="molecule type" value="Genomic_DNA"/>
</dbReference>
<dbReference type="RefSeq" id="WP_087458465.1">
    <property type="nucleotide sequence ID" value="NZ_CP021434.1"/>
</dbReference>
<protein>
    <recommendedName>
        <fullName evidence="2">SLH domain-containing protein</fullName>
    </recommendedName>
</protein>
<feature type="domain" description="SLH" evidence="2">
    <location>
        <begin position="44"/>
        <end position="107"/>
    </location>
</feature>
<feature type="domain" description="SLH" evidence="2">
    <location>
        <begin position="174"/>
        <end position="237"/>
    </location>
</feature>
<feature type="domain" description="SLH" evidence="2">
    <location>
        <begin position="110"/>
        <end position="171"/>
    </location>
</feature>
<dbReference type="PANTHER" id="PTHR43308:SF5">
    <property type="entry name" value="S-LAYER PROTEIN _ PEPTIDOGLYCAN ENDO-BETA-N-ACETYLGLUCOSAMINIDASE"/>
    <property type="match status" value="1"/>
</dbReference>
<dbReference type="PROSITE" id="PS51272">
    <property type="entry name" value="SLH"/>
    <property type="match status" value="3"/>
</dbReference>
<dbReference type="Proteomes" id="UP000195437">
    <property type="component" value="Chromosome"/>
</dbReference>
<keyword evidence="1" id="KW-0732">Signal</keyword>
<reference evidence="4" key="1">
    <citation type="submission" date="2017-05" db="EMBL/GenBank/DDBJ databases">
        <authorList>
            <person name="Sung H."/>
        </authorList>
    </citation>
    <scope>NUCLEOTIDE SEQUENCE [LARGE SCALE GENOMIC DNA]</scope>
    <source>
        <strain evidence="4">AR23208</strain>
    </source>
</reference>
<evidence type="ECO:0000256" key="1">
    <source>
        <dbReference type="SAM" id="SignalP"/>
    </source>
</evidence>
<dbReference type="KEGG" id="tum:CBW65_20640"/>
<dbReference type="InterPro" id="IPR051465">
    <property type="entry name" value="Cell_Envelope_Struct_Comp"/>
</dbReference>
<dbReference type="Pfam" id="PF00395">
    <property type="entry name" value="SLH"/>
    <property type="match status" value="2"/>
</dbReference>
<gene>
    <name evidence="3" type="ORF">CBW65_20640</name>
</gene>
<name>A0A1Y0IR94_9BACL</name>
<dbReference type="OrthoDB" id="5845122at2"/>
<dbReference type="InterPro" id="IPR001119">
    <property type="entry name" value="SLH_dom"/>
</dbReference>
<keyword evidence="4" id="KW-1185">Reference proteome</keyword>
<evidence type="ECO:0000259" key="2">
    <source>
        <dbReference type="PROSITE" id="PS51272"/>
    </source>
</evidence>
<feature type="signal peptide" evidence="1">
    <location>
        <begin position="1"/>
        <end position="24"/>
    </location>
</feature>
<feature type="chain" id="PRO_5012372364" description="SLH domain-containing protein" evidence="1">
    <location>
        <begin position="25"/>
        <end position="410"/>
    </location>
</feature>
<evidence type="ECO:0000313" key="4">
    <source>
        <dbReference type="Proteomes" id="UP000195437"/>
    </source>
</evidence>
<evidence type="ECO:0000313" key="3">
    <source>
        <dbReference type="EMBL" id="ARU63118.1"/>
    </source>
</evidence>
<accession>A0A1Y0IR94</accession>
<dbReference type="PANTHER" id="PTHR43308">
    <property type="entry name" value="OUTER MEMBRANE PROTEIN ALPHA-RELATED"/>
    <property type="match status" value="1"/>
</dbReference>
<dbReference type="AlphaFoldDB" id="A0A1Y0IR94"/>